<dbReference type="Proteomes" id="UP001310692">
    <property type="component" value="Unassembled WGS sequence"/>
</dbReference>
<organism evidence="2 3">
    <name type="scientific">Hyphobacterium marinum</name>
    <dbReference type="NCBI Taxonomy" id="3116574"/>
    <lineage>
        <taxon>Bacteria</taxon>
        <taxon>Pseudomonadati</taxon>
        <taxon>Pseudomonadota</taxon>
        <taxon>Alphaproteobacteria</taxon>
        <taxon>Maricaulales</taxon>
        <taxon>Maricaulaceae</taxon>
        <taxon>Hyphobacterium</taxon>
    </lineage>
</organism>
<reference evidence="2 3" key="1">
    <citation type="submission" date="2024-01" db="EMBL/GenBank/DDBJ databases">
        <title>Hyphobacterium bacterium isolated from marine sediment.</title>
        <authorList>
            <person name="Zhao S."/>
        </authorList>
    </citation>
    <scope>NUCLEOTIDE SEQUENCE [LARGE SCALE GENOMIC DNA]</scope>
    <source>
        <strain evidence="2 3">Y60-23</strain>
    </source>
</reference>
<protein>
    <submittedName>
        <fullName evidence="2">Uncharacterized protein</fullName>
    </submittedName>
</protein>
<keyword evidence="1" id="KW-0812">Transmembrane</keyword>
<keyword evidence="3" id="KW-1185">Reference proteome</keyword>
<evidence type="ECO:0000313" key="2">
    <source>
        <dbReference type="EMBL" id="MEE2567357.1"/>
    </source>
</evidence>
<dbReference type="RefSeq" id="WP_330196918.1">
    <property type="nucleotide sequence ID" value="NZ_JAZDRO010000005.1"/>
</dbReference>
<keyword evidence="1" id="KW-1133">Transmembrane helix</keyword>
<comment type="caution">
    <text evidence="2">The sequence shown here is derived from an EMBL/GenBank/DDBJ whole genome shotgun (WGS) entry which is preliminary data.</text>
</comment>
<feature type="transmembrane region" description="Helical" evidence="1">
    <location>
        <begin position="75"/>
        <end position="96"/>
    </location>
</feature>
<sequence>MTDTPKPKSKARGGTTAASDAIHPAARYFLWLESPAVKAGFLFAIGIASIGLGALDFIHHRHEYVSWAEWHGFYAWFGFASFAFAVLMGWPLRALLGRKEDYYEKAAGDD</sequence>
<keyword evidence="1" id="KW-0472">Membrane</keyword>
<gene>
    <name evidence="2" type="ORF">V0U35_11775</name>
</gene>
<name>A0ABU7M0K7_9PROT</name>
<proteinExistence type="predicted"/>
<evidence type="ECO:0000313" key="3">
    <source>
        <dbReference type="Proteomes" id="UP001310692"/>
    </source>
</evidence>
<evidence type="ECO:0000256" key="1">
    <source>
        <dbReference type="SAM" id="Phobius"/>
    </source>
</evidence>
<accession>A0ABU7M0K7</accession>
<feature type="transmembrane region" description="Helical" evidence="1">
    <location>
        <begin position="36"/>
        <end position="55"/>
    </location>
</feature>
<dbReference type="EMBL" id="JAZDRO010000005">
    <property type="protein sequence ID" value="MEE2567357.1"/>
    <property type="molecule type" value="Genomic_DNA"/>
</dbReference>